<evidence type="ECO:0000256" key="5">
    <source>
        <dbReference type="RuleBase" id="RU000509"/>
    </source>
</evidence>
<comment type="caution">
    <text evidence="6">The sequence shown here is derived from an EMBL/GenBank/DDBJ whole genome shotgun (WGS) entry which is preliminary data.</text>
</comment>
<evidence type="ECO:0000256" key="3">
    <source>
        <dbReference type="ARBA" id="ARBA00023326"/>
    </source>
</evidence>
<evidence type="ECO:0000256" key="1">
    <source>
        <dbReference type="ARBA" id="ARBA00005652"/>
    </source>
</evidence>
<name>A0A8T2ZZQ5_POPDE</name>
<sequence>MAIASPSTPTFSPSFCCKRTVSTHLTRFPSTLSPTRTRHLPPRRLAISSRLNSSKSCGSVYPDNGGSEDFEHYELQHGFTGPVERRRRGSPVYVTLPAELVAEDGKVRRIKVLTASLRALVTAGVEGVVMEIWWGIVEREKPRVYNWGGYLDLVALARRCGLKVRAVLAFHQRGTGPGDPLWVSLPQWVLEEIDKDPDIAYTDRLGRRNMEYISLGCDMFPVLKGRSPLQAYSDFMMNFRDTFRSLLGVVITGVQVGMGPAGELRYPSCPSQKLAWAWHTRELGEFQCYDKYMIASLNACAHDAGMREWGYGGRIGTGNLIYGPENTEFFKSNGGSWNTPFGKFFLQWYSGMLLLHGERICREAKTIFQGTEVDTSAKVAGIHWHYGMQSHPSELTAGYYNTSRRDGYLPIARMLGRYGFGLCCSGFGMRDVEEKKTNPVSSPEGFLKQLLLAARVCHIPIEGENSTTFLEDESFEQVLKMSKFYTYGLESPTFSFNFMRMDRYLFEQHKWVRFTRFVKQLSGANIFRARLDFGGDVQPTSMSDAVKGKVINTVLTDLVPPENENEKEKKETNFIAKFKMTVHFGFLRCLEYARIIQFRPKMKEGEKEMVKEGYKYERLVVERKEGSGMGDAVKRPVYKKVEAFYKAFEYSLHHEVFTWFCPYKFNTSLVLSEPITTITGTFYHAFSYQNHSSSSSSFFLH</sequence>
<comment type="similarity">
    <text evidence="1 5">Belongs to the glycosyl hydrolase 14 family.</text>
</comment>
<proteinExistence type="inferred from homology"/>
<dbReference type="Pfam" id="PF01373">
    <property type="entry name" value="Glyco_hydro_14"/>
    <property type="match status" value="1"/>
</dbReference>
<keyword evidence="5" id="KW-0326">Glycosidase</keyword>
<dbReference type="EC" id="3.2.1.2" evidence="5"/>
<keyword evidence="5" id="KW-0378">Hydrolase</keyword>
<organism evidence="6 7">
    <name type="scientific">Populus deltoides</name>
    <name type="common">Eastern poplar</name>
    <name type="synonym">Eastern cottonwood</name>
    <dbReference type="NCBI Taxonomy" id="3696"/>
    <lineage>
        <taxon>Eukaryota</taxon>
        <taxon>Viridiplantae</taxon>
        <taxon>Streptophyta</taxon>
        <taxon>Embryophyta</taxon>
        <taxon>Tracheophyta</taxon>
        <taxon>Spermatophyta</taxon>
        <taxon>Magnoliopsida</taxon>
        <taxon>eudicotyledons</taxon>
        <taxon>Gunneridae</taxon>
        <taxon>Pentapetalae</taxon>
        <taxon>rosids</taxon>
        <taxon>fabids</taxon>
        <taxon>Malpighiales</taxon>
        <taxon>Salicaceae</taxon>
        <taxon>Saliceae</taxon>
        <taxon>Populus</taxon>
    </lineage>
</organism>
<dbReference type="SUPFAM" id="SSF51445">
    <property type="entry name" value="(Trans)glycosidases"/>
    <property type="match status" value="1"/>
</dbReference>
<dbReference type="PANTHER" id="PTHR31352:SF7">
    <property type="entry name" value="BETA-AMYLASE"/>
    <property type="match status" value="1"/>
</dbReference>
<evidence type="ECO:0000313" key="7">
    <source>
        <dbReference type="Proteomes" id="UP000807159"/>
    </source>
</evidence>
<evidence type="ECO:0000313" key="6">
    <source>
        <dbReference type="EMBL" id="KAH8522172.1"/>
    </source>
</evidence>
<dbReference type="Gene3D" id="3.20.20.80">
    <property type="entry name" value="Glycosidases"/>
    <property type="match status" value="1"/>
</dbReference>
<evidence type="ECO:0000256" key="4">
    <source>
        <dbReference type="PIRSR" id="PIRSR601554-1"/>
    </source>
</evidence>
<dbReference type="InterPro" id="IPR017853">
    <property type="entry name" value="GH"/>
</dbReference>
<accession>A0A8T2ZZQ5</accession>
<comment type="catalytic activity">
    <reaction evidence="5">
        <text>Hydrolysis of (1-&gt;4)-alpha-D-glucosidic linkages in polysaccharides so as to remove successive maltose units from the non-reducing ends of the chains.</text>
        <dbReference type="EC" id="3.2.1.2"/>
    </reaction>
</comment>
<keyword evidence="7" id="KW-1185">Reference proteome</keyword>
<keyword evidence="3 5" id="KW-0624">Polysaccharide degradation</keyword>
<dbReference type="AlphaFoldDB" id="A0A8T2ZZQ5"/>
<gene>
    <name evidence="6" type="ORF">H0E87_002979</name>
</gene>
<dbReference type="GO" id="GO:0000272">
    <property type="term" value="P:polysaccharide catabolic process"/>
    <property type="evidence" value="ECO:0007669"/>
    <property type="project" value="UniProtKB-KW"/>
</dbReference>
<reference evidence="6" key="1">
    <citation type="journal article" date="2021" name="J. Hered.">
        <title>Genome Assembly of Salicaceae Populus deltoides (Eastern Cottonwood) I-69 Based on Nanopore Sequencing and Hi-C Technologies.</title>
        <authorList>
            <person name="Bai S."/>
            <person name="Wu H."/>
            <person name="Zhang J."/>
            <person name="Pan Z."/>
            <person name="Zhao W."/>
            <person name="Li Z."/>
            <person name="Tong C."/>
        </authorList>
    </citation>
    <scope>NUCLEOTIDE SEQUENCE</scope>
    <source>
        <tissue evidence="6">Leaf</tissue>
    </source>
</reference>
<protein>
    <recommendedName>
        <fullName evidence="5">Beta-amylase</fullName>
        <ecNumber evidence="5">3.2.1.2</ecNumber>
    </recommendedName>
</protein>
<feature type="active site" description="Proton acceptor" evidence="4">
    <location>
        <position position="464"/>
    </location>
</feature>
<dbReference type="EMBL" id="JACEGQ020000001">
    <property type="protein sequence ID" value="KAH8522172.1"/>
    <property type="molecule type" value="Genomic_DNA"/>
</dbReference>
<dbReference type="GO" id="GO:0016161">
    <property type="term" value="F:beta-amylase activity"/>
    <property type="evidence" value="ECO:0007669"/>
    <property type="project" value="UniProtKB-EC"/>
</dbReference>
<feature type="active site" description="Proton donor" evidence="4">
    <location>
        <position position="263"/>
    </location>
</feature>
<keyword evidence="2 5" id="KW-0119">Carbohydrate metabolism</keyword>
<dbReference type="PANTHER" id="PTHR31352">
    <property type="entry name" value="BETA-AMYLASE 1, CHLOROPLASTIC"/>
    <property type="match status" value="1"/>
</dbReference>
<dbReference type="PRINTS" id="PR00750">
    <property type="entry name" value="BETAAMYLASE"/>
</dbReference>
<dbReference type="Proteomes" id="UP000807159">
    <property type="component" value="Chromosome 1"/>
</dbReference>
<evidence type="ECO:0000256" key="2">
    <source>
        <dbReference type="ARBA" id="ARBA00023277"/>
    </source>
</evidence>
<dbReference type="InterPro" id="IPR001554">
    <property type="entry name" value="Glyco_hydro_14"/>
</dbReference>